<proteinExistence type="predicted"/>
<evidence type="ECO:0000313" key="1">
    <source>
        <dbReference type="EMBL" id="KRM61045.1"/>
    </source>
</evidence>
<name>A0A0R2A3L3_9LACO</name>
<evidence type="ECO:0000313" key="2">
    <source>
        <dbReference type="Proteomes" id="UP000051733"/>
    </source>
</evidence>
<protein>
    <recommendedName>
        <fullName evidence="3">DUF1642 domain-containing protein</fullName>
    </recommendedName>
</protein>
<dbReference type="AlphaFoldDB" id="A0A0R2A3L3"/>
<gene>
    <name evidence="1" type="ORF">FC26_GL002262</name>
</gene>
<keyword evidence="2" id="KW-1185">Reference proteome</keyword>
<evidence type="ECO:0008006" key="3">
    <source>
        <dbReference type="Google" id="ProtNLM"/>
    </source>
</evidence>
<sequence>MKDERPFATINENQRYGMGINPNNYSDELLESTFWLICDYAATPIDERREPEKKYYVKVLKAENFYYWKISPNDATTLTISNNTNSFSSDKQFTMDEIKKYGLEGCERVEVQDETK</sequence>
<dbReference type="EMBL" id="AYYY01000043">
    <property type="protein sequence ID" value="KRM61045.1"/>
    <property type="molecule type" value="Genomic_DNA"/>
</dbReference>
<dbReference type="STRING" id="1423813.FC26_GL002262"/>
<comment type="caution">
    <text evidence="1">The sequence shown here is derived from an EMBL/GenBank/DDBJ whole genome shotgun (WGS) entry which is preliminary data.</text>
</comment>
<dbReference type="Proteomes" id="UP000051733">
    <property type="component" value="Unassembled WGS sequence"/>
</dbReference>
<dbReference type="PATRIC" id="fig|1423813.3.peg.2304"/>
<organism evidence="1 2">
    <name type="scientific">Paucilactobacillus vaccinostercus DSM 20634</name>
    <dbReference type="NCBI Taxonomy" id="1423813"/>
    <lineage>
        <taxon>Bacteria</taxon>
        <taxon>Bacillati</taxon>
        <taxon>Bacillota</taxon>
        <taxon>Bacilli</taxon>
        <taxon>Lactobacillales</taxon>
        <taxon>Lactobacillaceae</taxon>
        <taxon>Paucilactobacillus</taxon>
    </lineage>
</organism>
<reference evidence="1 2" key="1">
    <citation type="journal article" date="2015" name="Genome Announc.">
        <title>Expanding the biotechnology potential of lactobacilli through comparative genomics of 213 strains and associated genera.</title>
        <authorList>
            <person name="Sun Z."/>
            <person name="Harris H.M."/>
            <person name="McCann A."/>
            <person name="Guo C."/>
            <person name="Argimon S."/>
            <person name="Zhang W."/>
            <person name="Yang X."/>
            <person name="Jeffery I.B."/>
            <person name="Cooney J.C."/>
            <person name="Kagawa T.F."/>
            <person name="Liu W."/>
            <person name="Song Y."/>
            <person name="Salvetti E."/>
            <person name="Wrobel A."/>
            <person name="Rasinkangas P."/>
            <person name="Parkhill J."/>
            <person name="Rea M.C."/>
            <person name="O'Sullivan O."/>
            <person name="Ritari J."/>
            <person name="Douillard F.P."/>
            <person name="Paul Ross R."/>
            <person name="Yang R."/>
            <person name="Briner A.E."/>
            <person name="Felis G.E."/>
            <person name="de Vos W.M."/>
            <person name="Barrangou R."/>
            <person name="Klaenhammer T.R."/>
            <person name="Caufield P.W."/>
            <person name="Cui Y."/>
            <person name="Zhang H."/>
            <person name="O'Toole P.W."/>
        </authorList>
    </citation>
    <scope>NUCLEOTIDE SEQUENCE [LARGE SCALE GENOMIC DNA]</scope>
    <source>
        <strain evidence="1 2">DSM 20634</strain>
    </source>
</reference>
<accession>A0A0R2A3L3</accession>